<dbReference type="SUPFAM" id="SSF52540">
    <property type="entry name" value="P-loop containing nucleoside triphosphate hydrolases"/>
    <property type="match status" value="1"/>
</dbReference>
<evidence type="ECO:0000313" key="2">
    <source>
        <dbReference type="EMBL" id="SFF30574.1"/>
    </source>
</evidence>
<keyword evidence="2" id="KW-0347">Helicase</keyword>
<reference evidence="2 3" key="1">
    <citation type="submission" date="2016-10" db="EMBL/GenBank/DDBJ databases">
        <authorList>
            <person name="de Groot N.N."/>
        </authorList>
    </citation>
    <scope>NUCLEOTIDE SEQUENCE [LARGE SCALE GENOMIC DNA]</scope>
    <source>
        <strain evidence="2 3">DSM 43019</strain>
    </source>
</reference>
<dbReference type="InterPro" id="IPR002789">
    <property type="entry name" value="HerA_central"/>
</dbReference>
<dbReference type="Proteomes" id="UP000199645">
    <property type="component" value="Unassembled WGS sequence"/>
</dbReference>
<dbReference type="EMBL" id="FONV01000008">
    <property type="protein sequence ID" value="SFF30574.1"/>
    <property type="molecule type" value="Genomic_DNA"/>
</dbReference>
<dbReference type="GO" id="GO:0004386">
    <property type="term" value="F:helicase activity"/>
    <property type="evidence" value="ECO:0007669"/>
    <property type="project" value="UniProtKB-KW"/>
</dbReference>
<accession>A0A1I2HK81</accession>
<dbReference type="Gene3D" id="3.40.50.300">
    <property type="entry name" value="P-loop containing nucleotide triphosphate hydrolases"/>
    <property type="match status" value="2"/>
</dbReference>
<sequence>MIEQDQRRALTELRRLDWAPTPEDVWTDLDVHLDELNGTAGAAVLQAFEEAEARRTGSPLGLVVEGQHGSGKTHLLRWAREKVQQREGYFFLMGIADGRTFWPNIVHTLLRGLRRSGYYRHTQLAMFLERLSERAEIPSALRRQIRGQAPLTPAALDAFVTGVRVADPEAGRDCRFTLRALVLLAATDPEVADLGESWLLSLAEPTPADAERWGLPRVGKSEQDVAVEISRLLALTGPSMLAVDQIDVIFAQSDPGRTAAIAADLGHGLMDLREKLFRTVTVVACLPTSWERIRHGAPGGRFRQESRLRRLPSRDVGERLIAARFAPLFEAAEFKPPYFTWPILPEAFDAAPDHTPRQLIERADEHVRYCLARDEVVPLADLAAHRESEAPPARPAGGEQLSRLDDRLRQLRDAADVTAALDPSTEDVVMSRLLEAGLRAWAVERGGGRYAVQPVEQGNPSAHAWLCETLDSEIEDEAHWYFRGLAHSNARAVQARLARLRSLAGLDPAVSKRRAILLRNGDWPTGPVSARMRTEFLGLGGVITPVDPADLRTFAALAVLLEENDPALPDFLRTRRPAGRTTLFSDVLGSPATDVPPPSAVPSAATVSSAAAVPSAAEVSPILAGSAAVAGPPAATVPPGVAVPPPTALPGAGVAEAPAGEPSVRAGVVTESGAAVELTLESLRKHTVIFAGSGSGKTVLIRRLVEECALHGVSAIVLDPNNDLARLGDAWPQPPDSWTGDDAARARAYLDGTDVVVWTPRRESGRPLTLQPLPDFAAVLDEPDEFALALDAAVATLAPRARMAASTAKADRGRAVLRKALEHFGRAGGRGLGDFTDLLTDLPDEATTLGRARELAAEMAETLKAAMVNDPLLAGTGTPLDPGVLLTPPAGRRARVSVINLIGLNNDDQRQSFVNQLQMALFSWIKRHPAGDRPLGGLFVMDEAQTFAPSGAQTACTESTLALAGQARKYGLGLIFATQAPKGIHNRIVGNAATQFFGFLNSPAQIAAAREVAQAKGSAVLDISRLRTGQFYAVTEGRPFRKISTAMCLTHHPKSALTTEEVLRRARP</sequence>
<evidence type="ECO:0000259" key="1">
    <source>
        <dbReference type="SMART" id="SM00382"/>
    </source>
</evidence>
<dbReference type="PANTHER" id="PTHR42957:SF2">
    <property type="entry name" value="HELICASE HERA CENTRAL DOMAIN-CONTAINING PROTEIN"/>
    <property type="match status" value="1"/>
</dbReference>
<name>A0A1I2HK81_9ACTN</name>
<feature type="domain" description="AAA+ ATPase" evidence="1">
    <location>
        <begin position="683"/>
        <end position="1003"/>
    </location>
</feature>
<dbReference type="RefSeq" id="WP_239143176.1">
    <property type="nucleotide sequence ID" value="NZ_BOMT01000001.1"/>
</dbReference>
<proteinExistence type="predicted"/>
<protein>
    <submittedName>
        <fullName evidence="2">DNA helicase HerA, contains HAS-barrel and ATPase domains</fullName>
    </submittedName>
</protein>
<keyword evidence="2" id="KW-0378">Hydrolase</keyword>
<keyword evidence="2" id="KW-0547">Nucleotide-binding</keyword>
<evidence type="ECO:0000313" key="3">
    <source>
        <dbReference type="Proteomes" id="UP000199645"/>
    </source>
</evidence>
<dbReference type="InterPro" id="IPR008571">
    <property type="entry name" value="HerA-like"/>
</dbReference>
<keyword evidence="3" id="KW-1185">Reference proteome</keyword>
<organism evidence="2 3">
    <name type="scientific">Actinoplanes philippinensis</name>
    <dbReference type="NCBI Taxonomy" id="35752"/>
    <lineage>
        <taxon>Bacteria</taxon>
        <taxon>Bacillati</taxon>
        <taxon>Actinomycetota</taxon>
        <taxon>Actinomycetes</taxon>
        <taxon>Micromonosporales</taxon>
        <taxon>Micromonosporaceae</taxon>
        <taxon>Actinoplanes</taxon>
    </lineage>
</organism>
<gene>
    <name evidence="2" type="ORF">SAMN05421541_108314</name>
</gene>
<dbReference type="CDD" id="cd01127">
    <property type="entry name" value="TrwB_TraG_TraD_VirD4"/>
    <property type="match status" value="1"/>
</dbReference>
<dbReference type="PANTHER" id="PTHR42957">
    <property type="entry name" value="HELICASE MJ1565-RELATED"/>
    <property type="match status" value="1"/>
</dbReference>
<feature type="domain" description="AAA+ ATPase" evidence="1">
    <location>
        <begin position="58"/>
        <end position="312"/>
    </location>
</feature>
<dbReference type="Pfam" id="PF01935">
    <property type="entry name" value="DUF87"/>
    <property type="match status" value="1"/>
</dbReference>
<dbReference type="STRING" id="35752.SAMN05421541_108314"/>
<keyword evidence="2" id="KW-0067">ATP-binding</keyword>
<dbReference type="SMART" id="SM00382">
    <property type="entry name" value="AAA"/>
    <property type="match status" value="2"/>
</dbReference>
<dbReference type="AlphaFoldDB" id="A0A1I2HK81"/>
<dbReference type="InterPro" id="IPR027417">
    <property type="entry name" value="P-loop_NTPase"/>
</dbReference>
<dbReference type="InterPro" id="IPR003593">
    <property type="entry name" value="AAA+_ATPase"/>
</dbReference>